<dbReference type="CDD" id="cd06170">
    <property type="entry name" value="LuxR_C_like"/>
    <property type="match status" value="1"/>
</dbReference>
<comment type="caution">
    <text evidence="6">The sequence shown here is derived from an EMBL/GenBank/DDBJ whole genome shotgun (WGS) entry which is preliminary data.</text>
</comment>
<dbReference type="SMART" id="SM00448">
    <property type="entry name" value="REC"/>
    <property type="match status" value="1"/>
</dbReference>
<dbReference type="RefSeq" id="WP_207337801.1">
    <property type="nucleotide sequence ID" value="NZ_JAFMYU010000023.1"/>
</dbReference>
<feature type="modified residue" description="4-aspartylphosphate" evidence="3">
    <location>
        <position position="55"/>
    </location>
</feature>
<dbReference type="Pfam" id="PF00196">
    <property type="entry name" value="GerE"/>
    <property type="match status" value="1"/>
</dbReference>
<gene>
    <name evidence="6" type="ORF">J2I48_22705</name>
</gene>
<evidence type="ECO:0000259" key="5">
    <source>
        <dbReference type="PROSITE" id="PS50110"/>
    </source>
</evidence>
<dbReference type="PROSITE" id="PS50043">
    <property type="entry name" value="HTH_LUXR_2"/>
    <property type="match status" value="1"/>
</dbReference>
<dbReference type="InterPro" id="IPR016032">
    <property type="entry name" value="Sig_transdc_resp-reg_C-effctor"/>
</dbReference>
<dbReference type="SUPFAM" id="SSF46894">
    <property type="entry name" value="C-terminal effector domain of the bipartite response regulators"/>
    <property type="match status" value="1"/>
</dbReference>
<organism evidence="6 7">
    <name type="scientific">Fibrella aquatilis</name>
    <dbReference type="NCBI Taxonomy" id="2817059"/>
    <lineage>
        <taxon>Bacteria</taxon>
        <taxon>Pseudomonadati</taxon>
        <taxon>Bacteroidota</taxon>
        <taxon>Cytophagia</taxon>
        <taxon>Cytophagales</taxon>
        <taxon>Spirosomataceae</taxon>
        <taxon>Fibrella</taxon>
    </lineage>
</organism>
<keyword evidence="2" id="KW-0238">DNA-binding</keyword>
<dbReference type="InterPro" id="IPR001789">
    <property type="entry name" value="Sig_transdc_resp-reg_receiver"/>
</dbReference>
<proteinExistence type="predicted"/>
<reference evidence="6 7" key="1">
    <citation type="submission" date="2021-03" db="EMBL/GenBank/DDBJ databases">
        <title>Fibrella sp. HMF5036 genome sequencing and assembly.</title>
        <authorList>
            <person name="Kang H."/>
            <person name="Kim H."/>
            <person name="Bae S."/>
            <person name="Joh K."/>
        </authorList>
    </citation>
    <scope>NUCLEOTIDE SEQUENCE [LARGE SCALE GENOMIC DNA]</scope>
    <source>
        <strain evidence="6 7">HMF5036</strain>
    </source>
</reference>
<dbReference type="Gene3D" id="3.40.50.2300">
    <property type="match status" value="1"/>
</dbReference>
<dbReference type="CDD" id="cd17535">
    <property type="entry name" value="REC_NarL-like"/>
    <property type="match status" value="1"/>
</dbReference>
<dbReference type="InterPro" id="IPR000792">
    <property type="entry name" value="Tscrpt_reg_LuxR_C"/>
</dbReference>
<dbReference type="Pfam" id="PF00072">
    <property type="entry name" value="Response_reg"/>
    <property type="match status" value="1"/>
</dbReference>
<feature type="domain" description="HTH luxR-type" evidence="4">
    <location>
        <begin position="150"/>
        <end position="215"/>
    </location>
</feature>
<feature type="domain" description="Response regulatory" evidence="5">
    <location>
        <begin position="4"/>
        <end position="122"/>
    </location>
</feature>
<keyword evidence="1 3" id="KW-0597">Phosphoprotein</keyword>
<dbReference type="GO" id="GO:0006355">
    <property type="term" value="P:regulation of DNA-templated transcription"/>
    <property type="evidence" value="ECO:0007669"/>
    <property type="project" value="InterPro"/>
</dbReference>
<dbReference type="PANTHER" id="PTHR43214:SF43">
    <property type="entry name" value="TWO-COMPONENT RESPONSE REGULATOR"/>
    <property type="match status" value="1"/>
</dbReference>
<evidence type="ECO:0000256" key="3">
    <source>
        <dbReference type="PROSITE-ProRule" id="PRU00169"/>
    </source>
</evidence>
<keyword evidence="7" id="KW-1185">Reference proteome</keyword>
<dbReference type="SMART" id="SM00421">
    <property type="entry name" value="HTH_LUXR"/>
    <property type="match status" value="1"/>
</dbReference>
<name>A0A939G7H0_9BACT</name>
<evidence type="ECO:0000313" key="7">
    <source>
        <dbReference type="Proteomes" id="UP000664795"/>
    </source>
</evidence>
<dbReference type="AlphaFoldDB" id="A0A939G7H0"/>
<evidence type="ECO:0000313" key="6">
    <source>
        <dbReference type="EMBL" id="MBO0933837.1"/>
    </source>
</evidence>
<dbReference type="PANTHER" id="PTHR43214">
    <property type="entry name" value="TWO-COMPONENT RESPONSE REGULATOR"/>
    <property type="match status" value="1"/>
</dbReference>
<dbReference type="SUPFAM" id="SSF52172">
    <property type="entry name" value="CheY-like"/>
    <property type="match status" value="1"/>
</dbReference>
<dbReference type="PRINTS" id="PR00038">
    <property type="entry name" value="HTHLUXR"/>
</dbReference>
<dbReference type="PROSITE" id="PS50110">
    <property type="entry name" value="RESPONSE_REGULATORY"/>
    <property type="match status" value="1"/>
</dbReference>
<dbReference type="GO" id="GO:0003677">
    <property type="term" value="F:DNA binding"/>
    <property type="evidence" value="ECO:0007669"/>
    <property type="project" value="UniProtKB-KW"/>
</dbReference>
<dbReference type="InterPro" id="IPR039420">
    <property type="entry name" value="WalR-like"/>
</dbReference>
<dbReference type="Proteomes" id="UP000664795">
    <property type="component" value="Unassembled WGS sequence"/>
</dbReference>
<dbReference type="InterPro" id="IPR058245">
    <property type="entry name" value="NreC/VraR/RcsB-like_REC"/>
</dbReference>
<sequence length="218" mass="23854">MPATVLLLDDHPLIVNGLAHFLTNTTDLDVVGKAHAPAEALALLNTTPTDVLVSDMRFEGDSLNGTTLMLRAREKQPGLRVVFYTMIEKSTDVREAVLAGANGYVLKKYDADEIGRAIRAVLRPNGQYFSPELVSILAQLSPSALHHDEQPDPLRAITAREKEIMLLIAREFTVGQIARQLSLSESTVHSHRTNLMTKLGVTSSVGVAHFAFKYGLLN</sequence>
<accession>A0A939G7H0</accession>
<protein>
    <submittedName>
        <fullName evidence="6">Response regulator transcription factor</fullName>
    </submittedName>
</protein>
<dbReference type="InterPro" id="IPR011006">
    <property type="entry name" value="CheY-like_superfamily"/>
</dbReference>
<dbReference type="GO" id="GO:0000160">
    <property type="term" value="P:phosphorelay signal transduction system"/>
    <property type="evidence" value="ECO:0007669"/>
    <property type="project" value="InterPro"/>
</dbReference>
<evidence type="ECO:0000256" key="2">
    <source>
        <dbReference type="ARBA" id="ARBA00023125"/>
    </source>
</evidence>
<dbReference type="EMBL" id="JAFMYU010000023">
    <property type="protein sequence ID" value="MBO0933837.1"/>
    <property type="molecule type" value="Genomic_DNA"/>
</dbReference>
<evidence type="ECO:0000259" key="4">
    <source>
        <dbReference type="PROSITE" id="PS50043"/>
    </source>
</evidence>
<evidence type="ECO:0000256" key="1">
    <source>
        <dbReference type="ARBA" id="ARBA00022553"/>
    </source>
</evidence>